<evidence type="ECO:0000313" key="2">
    <source>
        <dbReference type="EMBL" id="OBR67820.1"/>
    </source>
</evidence>
<dbReference type="OrthoDB" id="2678892at2"/>
<comment type="caution">
    <text evidence="2">The sequence shown here is derived from an EMBL/GenBank/DDBJ whole genome shotgun (WGS) entry which is preliminary data.</text>
</comment>
<protein>
    <recommendedName>
        <fullName evidence="4">Zinc-finger domain-containing protein</fullName>
    </recommendedName>
</protein>
<proteinExistence type="predicted"/>
<dbReference type="RefSeq" id="WP_068680221.1">
    <property type="nucleotide sequence ID" value="NZ_LYPA01000031.1"/>
</dbReference>
<evidence type="ECO:0000313" key="3">
    <source>
        <dbReference type="Proteomes" id="UP000092024"/>
    </source>
</evidence>
<dbReference type="AlphaFoldDB" id="A0A1A5YQY8"/>
<accession>A0A1A5YQY8</accession>
<organism evidence="2 3">
    <name type="scientific">Paenibacillus oryzae</name>
    <dbReference type="NCBI Taxonomy" id="1844972"/>
    <lineage>
        <taxon>Bacteria</taxon>
        <taxon>Bacillati</taxon>
        <taxon>Bacillota</taxon>
        <taxon>Bacilli</taxon>
        <taxon>Bacillales</taxon>
        <taxon>Paenibacillaceae</taxon>
        <taxon>Paenibacillus</taxon>
    </lineage>
</organism>
<keyword evidence="1" id="KW-1133">Transmembrane helix</keyword>
<reference evidence="2 3" key="1">
    <citation type="submission" date="2016-05" db="EMBL/GenBank/DDBJ databases">
        <title>Paenibacillus oryzae. sp. nov., isolated from the rice root.</title>
        <authorList>
            <person name="Zhang J."/>
            <person name="Zhang X."/>
        </authorList>
    </citation>
    <scope>NUCLEOTIDE SEQUENCE [LARGE SCALE GENOMIC DNA]</scope>
    <source>
        <strain evidence="2 3">1DrF-4</strain>
    </source>
</reference>
<dbReference type="EMBL" id="LYPA01000031">
    <property type="protein sequence ID" value="OBR67820.1"/>
    <property type="molecule type" value="Genomic_DNA"/>
</dbReference>
<name>A0A1A5YQY8_9BACL</name>
<evidence type="ECO:0008006" key="4">
    <source>
        <dbReference type="Google" id="ProtNLM"/>
    </source>
</evidence>
<keyword evidence="3" id="KW-1185">Reference proteome</keyword>
<keyword evidence="1" id="KW-0812">Transmembrane</keyword>
<evidence type="ECO:0000256" key="1">
    <source>
        <dbReference type="SAM" id="Phobius"/>
    </source>
</evidence>
<sequence>MRESLCSHMTKEQLLDYARGGMEPWERMAAEEKLADCERCLEVWIDVMDNQEAFPELELEPPRGYPDMAELEEKVLGKLTEEHQSRAALAASLLPASDSACEDMEELLSTHTSPKASQKLRSRFSLLRNPVVQYAVAASITLLLMTSGILGGVAGELMKLDESRQEEMPYLADEPRELEPTWSERMMNRAGTWLDGLQETRFK</sequence>
<feature type="transmembrane region" description="Helical" evidence="1">
    <location>
        <begin position="131"/>
        <end position="154"/>
    </location>
</feature>
<dbReference type="STRING" id="1844972.A7K91_08830"/>
<gene>
    <name evidence="2" type="ORF">A7K91_08830</name>
</gene>
<keyword evidence="1" id="KW-0472">Membrane</keyword>
<dbReference type="Proteomes" id="UP000092024">
    <property type="component" value="Unassembled WGS sequence"/>
</dbReference>